<keyword evidence="2" id="KW-0808">Transferase</keyword>
<dbReference type="InterPro" id="IPR030616">
    <property type="entry name" value="Aur-like"/>
</dbReference>
<evidence type="ECO:0000313" key="9">
    <source>
        <dbReference type="Proteomes" id="UP001165090"/>
    </source>
</evidence>
<dbReference type="Proteomes" id="UP001165090">
    <property type="component" value="Unassembled WGS sequence"/>
</dbReference>
<feature type="domain" description="Protein kinase" evidence="7">
    <location>
        <begin position="308"/>
        <end position="590"/>
    </location>
</feature>
<reference evidence="8 9" key="1">
    <citation type="journal article" date="2023" name="IScience">
        <title>Expanded male sex-determining region conserved during the evolution of homothallism in the green alga Volvox.</title>
        <authorList>
            <person name="Yamamoto K."/>
            <person name="Matsuzaki R."/>
            <person name="Mahakham W."/>
            <person name="Heman W."/>
            <person name="Sekimoto H."/>
            <person name="Kawachi M."/>
            <person name="Minakuchi Y."/>
            <person name="Toyoda A."/>
            <person name="Nozaki H."/>
        </authorList>
    </citation>
    <scope>NUCLEOTIDE SEQUENCE [LARGE SCALE GENOMIC DNA]</scope>
    <source>
        <strain evidence="8 9">NIES-4468</strain>
    </source>
</reference>
<name>A0ABQ5RV01_9CHLO</name>
<dbReference type="Pfam" id="PF00069">
    <property type="entry name" value="Pkinase"/>
    <property type="match status" value="1"/>
</dbReference>
<protein>
    <recommendedName>
        <fullName evidence="7">Protein kinase domain-containing protein</fullName>
    </recommendedName>
</protein>
<sequence length="592" mass="63525">MLGVGPTQTLSRFGSSTNITIKRSEVVDVHSCDGPFAPASASPNLKKRNGLLKSLKRLGNFFSGDSPISAGPAEVQPDSDPSERNGLAHAFSTPEFPCTTPISISASPSPSYMEMVQNHPLASALRSGGIGSPPIEPHSPGSPFPAAIRGIFKRDSAQHIRSSASCEVPSFRCNVLSCGRAPVAISSPAVQDQLKQQRLPVSSPVNVLSVCNSGSSGSVRSDNVHDAGSPPTVAGATAGTAMPACYNSPIKTAAAGPTPAQPQPQPQPQPARPAIAASCQPQSNTTLLALNPAVPGPMRRRSWCLEDYQVVKRLYKGSSASVYKATCLRSGLSVALKVYFLTRVPRNVVHMIKREIELHHQLTHPNVIQLYAAFLDGDRIVLVQEYAARGDLFHLLRHIGGRMTETQVSDVVMRPFLDALAYLHSHGICHRDIKPENILFNDQWVLKIADFGVSINLNEERAVTRAGTIDYMAPEVTRCPLKAEPNENKDNVTLAYTSAVDIWAAGVLSYELLVGFTPMVAPPQGTAASAKLPLQPDCAVNQFQSICASSHTLHFPTSLSQASREFILATLSENPGDRPTAKELLRHPWLCA</sequence>
<keyword evidence="3" id="KW-0547">Nucleotide-binding</keyword>
<evidence type="ECO:0000256" key="1">
    <source>
        <dbReference type="ARBA" id="ARBA00022527"/>
    </source>
</evidence>
<dbReference type="SMART" id="SM00220">
    <property type="entry name" value="S_TKc"/>
    <property type="match status" value="1"/>
</dbReference>
<organism evidence="8 9">
    <name type="scientific">Volvox africanus</name>
    <dbReference type="NCBI Taxonomy" id="51714"/>
    <lineage>
        <taxon>Eukaryota</taxon>
        <taxon>Viridiplantae</taxon>
        <taxon>Chlorophyta</taxon>
        <taxon>core chlorophytes</taxon>
        <taxon>Chlorophyceae</taxon>
        <taxon>CS clade</taxon>
        <taxon>Chlamydomonadales</taxon>
        <taxon>Volvocaceae</taxon>
        <taxon>Volvox</taxon>
    </lineage>
</organism>
<dbReference type="EMBL" id="BSDZ01000009">
    <property type="protein sequence ID" value="GLI61103.1"/>
    <property type="molecule type" value="Genomic_DNA"/>
</dbReference>
<evidence type="ECO:0000259" key="7">
    <source>
        <dbReference type="PROSITE" id="PS50011"/>
    </source>
</evidence>
<dbReference type="InterPro" id="IPR000719">
    <property type="entry name" value="Prot_kinase_dom"/>
</dbReference>
<keyword evidence="9" id="KW-1185">Reference proteome</keyword>
<evidence type="ECO:0000313" key="8">
    <source>
        <dbReference type="EMBL" id="GLI61103.1"/>
    </source>
</evidence>
<feature type="region of interest" description="Disordered" evidence="6">
    <location>
        <begin position="124"/>
        <end position="147"/>
    </location>
</feature>
<keyword evidence="4" id="KW-0418">Kinase</keyword>
<feature type="region of interest" description="Disordered" evidence="6">
    <location>
        <begin position="66"/>
        <end position="94"/>
    </location>
</feature>
<evidence type="ECO:0000256" key="6">
    <source>
        <dbReference type="SAM" id="MobiDB-lite"/>
    </source>
</evidence>
<dbReference type="PANTHER" id="PTHR24350">
    <property type="entry name" value="SERINE/THREONINE-PROTEIN KINASE IAL-RELATED"/>
    <property type="match status" value="1"/>
</dbReference>
<evidence type="ECO:0000256" key="3">
    <source>
        <dbReference type="ARBA" id="ARBA00022741"/>
    </source>
</evidence>
<gene>
    <name evidence="8" type="ORF">VaNZ11_003386</name>
</gene>
<dbReference type="Gene3D" id="1.10.510.10">
    <property type="entry name" value="Transferase(Phosphotransferase) domain 1"/>
    <property type="match status" value="1"/>
</dbReference>
<dbReference type="PROSITE" id="PS50011">
    <property type="entry name" value="PROTEIN_KINASE_DOM"/>
    <property type="match status" value="1"/>
</dbReference>
<dbReference type="InterPro" id="IPR011009">
    <property type="entry name" value="Kinase-like_dom_sf"/>
</dbReference>
<keyword evidence="5" id="KW-0067">ATP-binding</keyword>
<comment type="caution">
    <text evidence="8">The sequence shown here is derived from an EMBL/GenBank/DDBJ whole genome shotgun (WGS) entry which is preliminary data.</text>
</comment>
<dbReference type="SUPFAM" id="SSF56112">
    <property type="entry name" value="Protein kinase-like (PK-like)"/>
    <property type="match status" value="1"/>
</dbReference>
<proteinExistence type="predicted"/>
<feature type="region of interest" description="Disordered" evidence="6">
    <location>
        <begin position="252"/>
        <end position="276"/>
    </location>
</feature>
<dbReference type="PROSITE" id="PS00108">
    <property type="entry name" value="PROTEIN_KINASE_ST"/>
    <property type="match status" value="1"/>
</dbReference>
<evidence type="ECO:0000256" key="5">
    <source>
        <dbReference type="ARBA" id="ARBA00022840"/>
    </source>
</evidence>
<evidence type="ECO:0000256" key="2">
    <source>
        <dbReference type="ARBA" id="ARBA00022679"/>
    </source>
</evidence>
<keyword evidence="1" id="KW-0723">Serine/threonine-protein kinase</keyword>
<evidence type="ECO:0000256" key="4">
    <source>
        <dbReference type="ARBA" id="ARBA00022777"/>
    </source>
</evidence>
<accession>A0ABQ5RV01</accession>
<dbReference type="InterPro" id="IPR008271">
    <property type="entry name" value="Ser/Thr_kinase_AS"/>
</dbReference>
<feature type="compositionally biased region" description="Pro residues" evidence="6">
    <location>
        <begin position="134"/>
        <end position="143"/>
    </location>
</feature>
<feature type="compositionally biased region" description="Pro residues" evidence="6">
    <location>
        <begin position="259"/>
        <end position="271"/>
    </location>
</feature>